<name>A0A8D9AK87_9HEMI</name>
<dbReference type="PANTHER" id="PTHR10543:SF24">
    <property type="entry name" value="CAROTENOID ISOMEROOXYGENASE"/>
    <property type="match status" value="1"/>
</dbReference>
<dbReference type="GO" id="GO:0003834">
    <property type="term" value="F:beta-carotene 15,15'-dioxygenase activity"/>
    <property type="evidence" value="ECO:0007669"/>
    <property type="project" value="TreeGrafter"/>
</dbReference>
<reference evidence="7" key="1">
    <citation type="submission" date="2021-05" db="EMBL/GenBank/DDBJ databases">
        <authorList>
            <person name="Alioto T."/>
            <person name="Alioto T."/>
            <person name="Gomez Garrido J."/>
        </authorList>
    </citation>
    <scope>NUCLEOTIDE SEQUENCE</scope>
</reference>
<dbReference type="GO" id="GO:0042574">
    <property type="term" value="P:retinal metabolic process"/>
    <property type="evidence" value="ECO:0007669"/>
    <property type="project" value="TreeGrafter"/>
</dbReference>
<evidence type="ECO:0000256" key="4">
    <source>
        <dbReference type="ARBA" id="ARBA00023002"/>
    </source>
</evidence>
<sequence length="175" mass="20044">MLDCMYRDALENIHSNPAYAQMFRARPLRFRLDLNSNQARSSLSRRFSWNANQMKKNAGKFSAHSETNADKLSKDKEKRFATTISTAGKISKHKTPPKVEPSLICEVGCETPRLNEKYQGRKYKYFYAISSDIDRDNPGTLIKVNVENNTCKSWSQRGVYPSEPVFVSSPNARVR</sequence>
<dbReference type="GO" id="GO:0046872">
    <property type="term" value="F:metal ion binding"/>
    <property type="evidence" value="ECO:0007669"/>
    <property type="project" value="UniProtKB-KW"/>
</dbReference>
<evidence type="ECO:0000256" key="2">
    <source>
        <dbReference type="ARBA" id="ARBA00006787"/>
    </source>
</evidence>
<dbReference type="EMBL" id="HBUF01575172">
    <property type="protein sequence ID" value="CAG6768068.1"/>
    <property type="molecule type" value="Transcribed_RNA"/>
</dbReference>
<dbReference type="Pfam" id="PF03055">
    <property type="entry name" value="RPE65"/>
    <property type="match status" value="1"/>
</dbReference>
<dbReference type="InterPro" id="IPR004294">
    <property type="entry name" value="Carotenoid_Oase"/>
</dbReference>
<dbReference type="GO" id="GO:0016121">
    <property type="term" value="P:carotene catabolic process"/>
    <property type="evidence" value="ECO:0007669"/>
    <property type="project" value="TreeGrafter"/>
</dbReference>
<evidence type="ECO:0000256" key="5">
    <source>
        <dbReference type="ARBA" id="ARBA00023004"/>
    </source>
</evidence>
<feature type="compositionally biased region" description="Basic and acidic residues" evidence="6">
    <location>
        <begin position="67"/>
        <end position="77"/>
    </location>
</feature>
<dbReference type="GO" id="GO:0010436">
    <property type="term" value="F:carotenoid dioxygenase activity"/>
    <property type="evidence" value="ECO:0007669"/>
    <property type="project" value="TreeGrafter"/>
</dbReference>
<comment type="cofactor">
    <cofactor evidence="1">
        <name>Fe(2+)</name>
        <dbReference type="ChEBI" id="CHEBI:29033"/>
    </cofactor>
</comment>
<dbReference type="PANTHER" id="PTHR10543">
    <property type="entry name" value="BETA-CAROTENE DIOXYGENASE"/>
    <property type="match status" value="1"/>
</dbReference>
<dbReference type="AlphaFoldDB" id="A0A8D9AK87"/>
<evidence type="ECO:0000256" key="1">
    <source>
        <dbReference type="ARBA" id="ARBA00001954"/>
    </source>
</evidence>
<protein>
    <submittedName>
        <fullName evidence="7">Carotenoid isomerooxygenase</fullName>
    </submittedName>
</protein>
<proteinExistence type="inferred from homology"/>
<evidence type="ECO:0000313" key="7">
    <source>
        <dbReference type="EMBL" id="CAG6768068.1"/>
    </source>
</evidence>
<comment type="similarity">
    <text evidence="2">Belongs to the carotenoid oxygenase family.</text>
</comment>
<accession>A0A8D9AK87</accession>
<keyword evidence="4" id="KW-0560">Oxidoreductase</keyword>
<feature type="region of interest" description="Disordered" evidence="6">
    <location>
        <begin position="58"/>
        <end position="77"/>
    </location>
</feature>
<keyword evidence="5" id="KW-0408">Iron</keyword>
<evidence type="ECO:0000256" key="6">
    <source>
        <dbReference type="SAM" id="MobiDB-lite"/>
    </source>
</evidence>
<evidence type="ECO:0000256" key="3">
    <source>
        <dbReference type="ARBA" id="ARBA00022723"/>
    </source>
</evidence>
<keyword evidence="3" id="KW-0479">Metal-binding</keyword>
<organism evidence="7">
    <name type="scientific">Cacopsylla melanoneura</name>
    <dbReference type="NCBI Taxonomy" id="428564"/>
    <lineage>
        <taxon>Eukaryota</taxon>
        <taxon>Metazoa</taxon>
        <taxon>Ecdysozoa</taxon>
        <taxon>Arthropoda</taxon>
        <taxon>Hexapoda</taxon>
        <taxon>Insecta</taxon>
        <taxon>Pterygota</taxon>
        <taxon>Neoptera</taxon>
        <taxon>Paraneoptera</taxon>
        <taxon>Hemiptera</taxon>
        <taxon>Sternorrhyncha</taxon>
        <taxon>Psylloidea</taxon>
        <taxon>Psyllidae</taxon>
        <taxon>Psyllinae</taxon>
        <taxon>Cacopsylla</taxon>
    </lineage>
</organism>